<evidence type="ECO:0000313" key="2">
    <source>
        <dbReference type="Proteomes" id="UP001162131"/>
    </source>
</evidence>
<evidence type="ECO:0000313" key="1">
    <source>
        <dbReference type="EMBL" id="CAG9322669.1"/>
    </source>
</evidence>
<gene>
    <name evidence="1" type="ORF">BSTOLATCC_MIC31787</name>
</gene>
<dbReference type="AlphaFoldDB" id="A0AAU9JGJ5"/>
<dbReference type="Proteomes" id="UP001162131">
    <property type="component" value="Unassembled WGS sequence"/>
</dbReference>
<comment type="caution">
    <text evidence="1">The sequence shown here is derived from an EMBL/GenBank/DDBJ whole genome shotgun (WGS) entry which is preliminary data.</text>
</comment>
<protein>
    <submittedName>
        <fullName evidence="1">Uncharacterized protein</fullName>
    </submittedName>
</protein>
<name>A0AAU9JGJ5_9CILI</name>
<organism evidence="1 2">
    <name type="scientific">Blepharisma stoltei</name>
    <dbReference type="NCBI Taxonomy" id="1481888"/>
    <lineage>
        <taxon>Eukaryota</taxon>
        <taxon>Sar</taxon>
        <taxon>Alveolata</taxon>
        <taxon>Ciliophora</taxon>
        <taxon>Postciliodesmatophora</taxon>
        <taxon>Heterotrichea</taxon>
        <taxon>Heterotrichida</taxon>
        <taxon>Blepharismidae</taxon>
        <taxon>Blepharisma</taxon>
    </lineage>
</organism>
<reference evidence="1" key="1">
    <citation type="submission" date="2021-09" db="EMBL/GenBank/DDBJ databases">
        <authorList>
            <consortium name="AG Swart"/>
            <person name="Singh M."/>
            <person name="Singh A."/>
            <person name="Seah K."/>
            <person name="Emmerich C."/>
        </authorList>
    </citation>
    <scope>NUCLEOTIDE SEQUENCE</scope>
    <source>
        <strain evidence="1">ATCC30299</strain>
    </source>
</reference>
<dbReference type="EMBL" id="CAJZBQ010000032">
    <property type="protein sequence ID" value="CAG9322669.1"/>
    <property type="molecule type" value="Genomic_DNA"/>
</dbReference>
<keyword evidence="2" id="KW-1185">Reference proteome</keyword>
<proteinExistence type="predicted"/>
<accession>A0AAU9JGJ5</accession>
<sequence length="118" mass="13387">MKRRYSLDEESSCSTSSCETKKEAANFDYKSLTNSHDRAAEGCSFHDWRIVSQENCGKNGSQLAKVEDPSNCRESCREADAKTANQYFSSIFELNQADEPYKVDEDSITNGEELDIYM</sequence>